<dbReference type="AlphaFoldDB" id="A0A0N0BID0"/>
<gene>
    <name evidence="1" type="ORF">WN51_10870</name>
</gene>
<reference evidence="1 2" key="1">
    <citation type="submission" date="2015-07" db="EMBL/GenBank/DDBJ databases">
        <title>The genome of Melipona quadrifasciata.</title>
        <authorList>
            <person name="Pan H."/>
            <person name="Kapheim K."/>
        </authorList>
    </citation>
    <scope>NUCLEOTIDE SEQUENCE [LARGE SCALE GENOMIC DNA]</scope>
    <source>
        <strain evidence="1">0111107301</strain>
        <tissue evidence="1">Whole body</tissue>
    </source>
</reference>
<organism evidence="1 2">
    <name type="scientific">Melipona quadrifasciata</name>
    <dbReference type="NCBI Taxonomy" id="166423"/>
    <lineage>
        <taxon>Eukaryota</taxon>
        <taxon>Metazoa</taxon>
        <taxon>Ecdysozoa</taxon>
        <taxon>Arthropoda</taxon>
        <taxon>Hexapoda</taxon>
        <taxon>Insecta</taxon>
        <taxon>Pterygota</taxon>
        <taxon>Neoptera</taxon>
        <taxon>Endopterygota</taxon>
        <taxon>Hymenoptera</taxon>
        <taxon>Apocrita</taxon>
        <taxon>Aculeata</taxon>
        <taxon>Apoidea</taxon>
        <taxon>Anthophila</taxon>
        <taxon>Apidae</taxon>
        <taxon>Melipona</taxon>
    </lineage>
</organism>
<sequence length="588" mass="66634">MAATTDVGEVRHLSVNKTVLAFASTTLKKYGWTGRLDREGGSCPDREMRIVSVYELSGVGEQIAQNISSINDFDPIPKKFQFTSNFSVLKHAKRKFFGGGDSRNQFTFYGSRGFMILQLESMKQFTSWVRNTQAAGGRQLLSDNRETLEKCNVSSVNSCAGKSPDRTKKIANEKKYLTSTPLEKLQIQRVVKMIMNIFDRQDSVEEDHFHTLEKFEKDDKYFWLFELVLPLIIGGSFSHVLDAPCDIATFRFANNGKGSVTKENANPRTGLNVGHHTGNARHFLIITLFPLAPIVMPKQQPCRVESMRGVCSSNQPSRRVFAVTGARCSIGEEGQKTEPAYVGGETGRWIVAQVPQAMSFDAVCALGQHKANNRTNPTDRIIRTKSEENLKSRIKKFFPRSLMIVPPGRTSATMKRAINIRWYKNVHCCTLKYWFKKLLMDFVVNKSTNMCQVTTRLQDRGNLEIRRIQRYTECECEENELSATEKQIKFAAATSAYNARCRNGIIDESFTARTVPRNEGSSPTNLARPTIVTSEPARKIGLQASHYSFLEDFETDRPPLETDRKMKDFVSVGSKWTNYHVTWIENLE</sequence>
<dbReference type="Proteomes" id="UP000053105">
    <property type="component" value="Unassembled WGS sequence"/>
</dbReference>
<dbReference type="EMBL" id="KQ435733">
    <property type="protein sequence ID" value="KOX77264.1"/>
    <property type="molecule type" value="Genomic_DNA"/>
</dbReference>
<keyword evidence="2" id="KW-1185">Reference proteome</keyword>
<name>A0A0N0BID0_9HYME</name>
<proteinExistence type="predicted"/>
<evidence type="ECO:0000313" key="1">
    <source>
        <dbReference type="EMBL" id="KOX77264.1"/>
    </source>
</evidence>
<evidence type="ECO:0000313" key="2">
    <source>
        <dbReference type="Proteomes" id="UP000053105"/>
    </source>
</evidence>
<protein>
    <submittedName>
        <fullName evidence="1">Uncharacterized protein</fullName>
    </submittedName>
</protein>
<dbReference type="OrthoDB" id="7617380at2759"/>
<accession>A0A0N0BID0</accession>